<dbReference type="Pfam" id="PF02463">
    <property type="entry name" value="SMC_N"/>
    <property type="match status" value="1"/>
</dbReference>
<evidence type="ECO:0000313" key="4">
    <source>
        <dbReference type="EMBL" id="KKS57219.1"/>
    </source>
</evidence>
<dbReference type="EMBL" id="LCDO01000002">
    <property type="protein sequence ID" value="KKS57219.1"/>
    <property type="molecule type" value="Genomic_DNA"/>
</dbReference>
<dbReference type="Proteomes" id="UP000034837">
    <property type="component" value="Unassembled WGS sequence"/>
</dbReference>
<evidence type="ECO:0000256" key="1">
    <source>
        <dbReference type="SAM" id="Coils"/>
    </source>
</evidence>
<name>A0A0G1A8H1_9BACT</name>
<dbReference type="SUPFAM" id="SSF52540">
    <property type="entry name" value="P-loop containing nucleoside triphosphate hydrolases"/>
    <property type="match status" value="1"/>
</dbReference>
<evidence type="ECO:0000256" key="2">
    <source>
        <dbReference type="SAM" id="MobiDB-lite"/>
    </source>
</evidence>
<feature type="coiled-coil region" evidence="1">
    <location>
        <begin position="398"/>
        <end position="481"/>
    </location>
</feature>
<accession>A0A0G1A8H1</accession>
<dbReference type="InterPro" id="IPR003395">
    <property type="entry name" value="RecF/RecN/SMC_N"/>
</dbReference>
<comment type="caution">
    <text evidence="4">The sequence shown here is derived from an EMBL/GenBank/DDBJ whole genome shotgun (WGS) entry which is preliminary data.</text>
</comment>
<feature type="domain" description="RecF/RecN/SMC N-terminal" evidence="3">
    <location>
        <begin position="2"/>
        <end position="736"/>
    </location>
</feature>
<feature type="compositionally biased region" description="Acidic residues" evidence="2">
    <location>
        <begin position="606"/>
        <end position="617"/>
    </location>
</feature>
<feature type="coiled-coil region" evidence="1">
    <location>
        <begin position="247"/>
        <end position="281"/>
    </location>
</feature>
<dbReference type="Gene3D" id="3.40.50.300">
    <property type="entry name" value="P-loop containing nucleotide triphosphate hydrolases"/>
    <property type="match status" value="2"/>
</dbReference>
<reference evidence="4 5" key="1">
    <citation type="journal article" date="2015" name="Nature">
        <title>rRNA introns, odd ribosomes, and small enigmatic genomes across a large radiation of phyla.</title>
        <authorList>
            <person name="Brown C.T."/>
            <person name="Hug L.A."/>
            <person name="Thomas B.C."/>
            <person name="Sharon I."/>
            <person name="Castelle C.J."/>
            <person name="Singh A."/>
            <person name="Wilkins M.J."/>
            <person name="Williams K.H."/>
            <person name="Banfield J.F."/>
        </authorList>
    </citation>
    <scope>NUCLEOTIDE SEQUENCE [LARGE SCALE GENOMIC DNA]</scope>
</reference>
<dbReference type="PATRIC" id="fig|1619039.3.peg.298"/>
<evidence type="ECO:0000313" key="5">
    <source>
        <dbReference type="Proteomes" id="UP000034837"/>
    </source>
</evidence>
<evidence type="ECO:0000259" key="3">
    <source>
        <dbReference type="Pfam" id="PF02463"/>
    </source>
</evidence>
<keyword evidence="1" id="KW-0175">Coiled coil</keyword>
<dbReference type="InterPro" id="IPR027417">
    <property type="entry name" value="P-loop_NTPase"/>
</dbReference>
<protein>
    <submittedName>
        <fullName evidence="4">Chromosome partition protein Smc</fullName>
    </submittedName>
</protein>
<dbReference type="AlphaFoldDB" id="A0A0G1A8H1"/>
<feature type="region of interest" description="Disordered" evidence="2">
    <location>
        <begin position="606"/>
        <end position="625"/>
    </location>
</feature>
<organism evidence="4 5">
    <name type="scientific">Candidatus Magasanikbacteria bacterium GW2011_GWA2_42_32</name>
    <dbReference type="NCBI Taxonomy" id="1619039"/>
    <lineage>
        <taxon>Bacteria</taxon>
        <taxon>Candidatus Magasanikiibacteriota</taxon>
    </lineage>
</organism>
<dbReference type="PANTHER" id="PTHR43977">
    <property type="entry name" value="STRUCTURAL MAINTENANCE OF CHROMOSOMES PROTEIN 3"/>
    <property type="match status" value="1"/>
</dbReference>
<sequence>MYLQRLEIQGFKSFAQKTVLEFLMPQGDKKGITSIVGPNGSGKSNVADAIRWVLGEQSLKTLRGKKSEDVIFAGSDKKARLGAAEVSLILNNEDNEAPIGLTEVVITRRVYRDGESEYLINGRQTRLQDIVLLLARARFGQKNYLVIGQGMADYILRATPTERKELLDEAAGIKEMQIKRQMSFNKLESSQANLAQAEGILKEIEPRLRYLQRQTKRLAEREEVEGELKILQKKYYGTLWHNLSGRLAEFSKQYARIDEELQKKKSEQQEVLNRFKNLEAAATVSQEFLELQKKYENILSLRSQVQEKKFKLQSDLELLRVRSERVASIGALPYENIISELDVLLKEQEEFLEKLNKISKLGDIPLIQKSFSSVKDKTFSLLKRLKNPGGDKKEFTPNPVLLKNLADLEEELQKLSQEIIAVNKAMQELNEVEKQKKGEIFELQRILQSKQLEVHGIEQQLNGVQIELAKLETKRDGLEEEISLEMGSLSSEVKLGVAEAVLPEEVQPQIFKLKHQLELIGGIDPEIVAEHKETEERFNFLAEQINDLQKAITDIVSTIADLDKIMKEKRDEAMTKINDEFNRFFQILFNGGNAKLLMLYEDLADKEGEEDEGEEEKENSSAQNLIEKTNEPVLTGIDIQATPPGKRIKDVNILSGGERSLTSVALICAILSYSPSPFVVLDEVDAALDESNSVRLSEIIDQLSARTQFIVITHNRATMSKAQVLYGVTMGDDGISRLLSVKLEEAEKMINK</sequence>
<gene>
    <name evidence="4" type="ORF">UV20_C0002G0008</name>
</gene>
<proteinExistence type="predicted"/>